<evidence type="ECO:0000259" key="8">
    <source>
        <dbReference type="Pfam" id="PF00082"/>
    </source>
</evidence>
<dbReference type="PANTHER" id="PTHR43806">
    <property type="entry name" value="PEPTIDASE S8"/>
    <property type="match status" value="1"/>
</dbReference>
<dbReference type="InterPro" id="IPR000209">
    <property type="entry name" value="Peptidase_S8/S53_dom"/>
</dbReference>
<feature type="region of interest" description="Disordered" evidence="6">
    <location>
        <begin position="1"/>
        <end position="23"/>
    </location>
</feature>
<evidence type="ECO:0000256" key="3">
    <source>
        <dbReference type="ARBA" id="ARBA00022801"/>
    </source>
</evidence>
<keyword evidence="7" id="KW-0812">Transmembrane</keyword>
<name>A0A940T2J1_9MICO</name>
<evidence type="ECO:0000256" key="2">
    <source>
        <dbReference type="ARBA" id="ARBA00022670"/>
    </source>
</evidence>
<feature type="active site" description="Charge relay system" evidence="5">
    <location>
        <position position="92"/>
    </location>
</feature>
<comment type="similarity">
    <text evidence="1 5">Belongs to the peptidase S8 family.</text>
</comment>
<dbReference type="GO" id="GO:0006508">
    <property type="term" value="P:proteolysis"/>
    <property type="evidence" value="ECO:0007669"/>
    <property type="project" value="UniProtKB-KW"/>
</dbReference>
<keyword evidence="7" id="KW-0472">Membrane</keyword>
<feature type="compositionally biased region" description="Polar residues" evidence="6">
    <location>
        <begin position="389"/>
        <end position="402"/>
    </location>
</feature>
<dbReference type="Proteomes" id="UP000675163">
    <property type="component" value="Unassembled WGS sequence"/>
</dbReference>
<feature type="compositionally biased region" description="Polar residues" evidence="6">
    <location>
        <begin position="1"/>
        <end position="12"/>
    </location>
</feature>
<proteinExistence type="inferred from homology"/>
<dbReference type="PRINTS" id="PR00723">
    <property type="entry name" value="SUBTILISIN"/>
</dbReference>
<feature type="active site" description="Charge relay system" evidence="5">
    <location>
        <position position="131"/>
    </location>
</feature>
<evidence type="ECO:0000256" key="5">
    <source>
        <dbReference type="PROSITE-ProRule" id="PRU01240"/>
    </source>
</evidence>
<gene>
    <name evidence="9" type="ORF">JOF28_000090</name>
</gene>
<dbReference type="CDD" id="cd00306">
    <property type="entry name" value="Peptidases_S8_S53"/>
    <property type="match status" value="1"/>
</dbReference>
<feature type="transmembrane region" description="Helical" evidence="7">
    <location>
        <begin position="439"/>
        <end position="462"/>
    </location>
</feature>
<evidence type="ECO:0000256" key="1">
    <source>
        <dbReference type="ARBA" id="ARBA00011073"/>
    </source>
</evidence>
<keyword evidence="10" id="KW-1185">Reference proteome</keyword>
<dbReference type="EMBL" id="JAFIDA010000001">
    <property type="protein sequence ID" value="MBP1324858.1"/>
    <property type="molecule type" value="Genomic_DNA"/>
</dbReference>
<keyword evidence="3 5" id="KW-0378">Hydrolase</keyword>
<feature type="region of interest" description="Disordered" evidence="6">
    <location>
        <begin position="383"/>
        <end position="433"/>
    </location>
</feature>
<dbReference type="InterPro" id="IPR015500">
    <property type="entry name" value="Peptidase_S8_subtilisin-rel"/>
</dbReference>
<dbReference type="AlphaFoldDB" id="A0A940T2J1"/>
<dbReference type="InterPro" id="IPR036852">
    <property type="entry name" value="Peptidase_S8/S53_dom_sf"/>
</dbReference>
<keyword evidence="2 5" id="KW-0645">Protease</keyword>
<keyword evidence="4 5" id="KW-0720">Serine protease</keyword>
<evidence type="ECO:0000256" key="6">
    <source>
        <dbReference type="SAM" id="MobiDB-lite"/>
    </source>
</evidence>
<dbReference type="Pfam" id="PF00082">
    <property type="entry name" value="Peptidase_S8"/>
    <property type="match status" value="1"/>
</dbReference>
<dbReference type="Gene3D" id="3.40.50.200">
    <property type="entry name" value="Peptidase S8/S53 domain"/>
    <property type="match status" value="1"/>
</dbReference>
<organism evidence="9 10">
    <name type="scientific">Leucobacter exalbidus</name>
    <dbReference type="NCBI Taxonomy" id="662960"/>
    <lineage>
        <taxon>Bacteria</taxon>
        <taxon>Bacillati</taxon>
        <taxon>Actinomycetota</taxon>
        <taxon>Actinomycetes</taxon>
        <taxon>Micrococcales</taxon>
        <taxon>Microbacteriaceae</taxon>
        <taxon>Leucobacter</taxon>
    </lineage>
</organism>
<dbReference type="GO" id="GO:0004252">
    <property type="term" value="F:serine-type endopeptidase activity"/>
    <property type="evidence" value="ECO:0007669"/>
    <property type="project" value="UniProtKB-UniRule"/>
</dbReference>
<feature type="active site" description="Charge relay system" evidence="5">
    <location>
        <position position="301"/>
    </location>
</feature>
<sequence length="468" mass="47477">MARTSNTRNPEGQSVGRGSSCGGGDVAHFRPRIRALLSAMVAVAVGFGLASTTAPIAAMAADDPRWWSEAIAIPSAHAQGLTGEGVKIAVIDDMIDPSSPAFTGANLTVNDDHICPESVGTYDGATREVQHGTAVTQMLVRPDGVLGLPGGIAPEAEVEFIAVGSVETCDALVRGEDGEIVDQWANAIDQAIADGADVISIAISTGASERNIPAIARALAAGVVVVGASPNESTNLSKRFASGINGVISVAAVNLEVDLLIEADGARVINKEITVVNAGVDIGVIGGTHDAPVMETTAGSSFATPLTAGIVALAMQKFPDATGNQIIQALIHSAIGSENGTQRDVTNGLGYGLASLPGILETDPMTYPDVNPLMDKALGQPTAEEVEALQTSKNEQPENETSAEPADEPAGESAEGTAPSAEAKPQESANPEGGLAGALLPWTIAGGIVVLGGIAVAVVMVGRKRRGQ</sequence>
<feature type="domain" description="Peptidase S8/S53" evidence="8">
    <location>
        <begin position="83"/>
        <end position="352"/>
    </location>
</feature>
<protein>
    <submittedName>
        <fullName evidence="9">Subtilisin family serine protease</fullName>
    </submittedName>
</protein>
<accession>A0A940T2J1</accession>
<dbReference type="PANTHER" id="PTHR43806:SF11">
    <property type="entry name" value="CEREVISIN-RELATED"/>
    <property type="match status" value="1"/>
</dbReference>
<dbReference type="SUPFAM" id="SSF52743">
    <property type="entry name" value="Subtilisin-like"/>
    <property type="match status" value="1"/>
</dbReference>
<feature type="transmembrane region" description="Helical" evidence="7">
    <location>
        <begin position="35"/>
        <end position="58"/>
    </location>
</feature>
<dbReference type="RefSeq" id="WP_209703976.1">
    <property type="nucleotide sequence ID" value="NZ_JAFIDA010000001.1"/>
</dbReference>
<evidence type="ECO:0000313" key="10">
    <source>
        <dbReference type="Proteomes" id="UP000675163"/>
    </source>
</evidence>
<evidence type="ECO:0000256" key="4">
    <source>
        <dbReference type="ARBA" id="ARBA00022825"/>
    </source>
</evidence>
<evidence type="ECO:0000313" key="9">
    <source>
        <dbReference type="EMBL" id="MBP1324858.1"/>
    </source>
</evidence>
<keyword evidence="7" id="KW-1133">Transmembrane helix</keyword>
<comment type="caution">
    <text evidence="9">The sequence shown here is derived from an EMBL/GenBank/DDBJ whole genome shotgun (WGS) entry which is preliminary data.</text>
</comment>
<evidence type="ECO:0000256" key="7">
    <source>
        <dbReference type="SAM" id="Phobius"/>
    </source>
</evidence>
<reference evidence="9" key="1">
    <citation type="submission" date="2021-02" db="EMBL/GenBank/DDBJ databases">
        <title>Sequencing the genomes of 1000 actinobacteria strains.</title>
        <authorList>
            <person name="Klenk H.-P."/>
        </authorList>
    </citation>
    <scope>NUCLEOTIDE SEQUENCE</scope>
    <source>
        <strain evidence="9">DSM 22850</strain>
    </source>
</reference>
<dbReference type="PROSITE" id="PS51892">
    <property type="entry name" value="SUBTILASE"/>
    <property type="match status" value="1"/>
</dbReference>
<dbReference type="InterPro" id="IPR050131">
    <property type="entry name" value="Peptidase_S8_subtilisin-like"/>
</dbReference>